<dbReference type="NCBIfam" id="TIGR04294">
    <property type="entry name" value="pre_pil_HX9DG"/>
    <property type="match status" value="1"/>
</dbReference>
<dbReference type="InterPro" id="IPR011453">
    <property type="entry name" value="DUF1559"/>
</dbReference>
<dbReference type="AlphaFoldDB" id="A0A2S8SVR2"/>
<dbReference type="InParanoid" id="A0A2S8SVR2"/>
<evidence type="ECO:0000313" key="5">
    <source>
        <dbReference type="Proteomes" id="UP000237684"/>
    </source>
</evidence>
<evidence type="ECO:0000256" key="1">
    <source>
        <dbReference type="SAM" id="MobiDB-lite"/>
    </source>
</evidence>
<organism evidence="4 5">
    <name type="scientific">Abditibacterium utsteinense</name>
    <dbReference type="NCBI Taxonomy" id="1960156"/>
    <lineage>
        <taxon>Bacteria</taxon>
        <taxon>Pseudomonadati</taxon>
        <taxon>Abditibacteriota</taxon>
        <taxon>Abditibacteriia</taxon>
        <taxon>Abditibacteriales</taxon>
        <taxon>Abditibacteriaceae</taxon>
        <taxon>Abditibacterium</taxon>
    </lineage>
</organism>
<dbReference type="InterPro" id="IPR027558">
    <property type="entry name" value="Pre_pil_HX9DG_C"/>
</dbReference>
<dbReference type="PANTHER" id="PTHR30093:SF2">
    <property type="entry name" value="TYPE II SECRETION SYSTEM PROTEIN H"/>
    <property type="match status" value="1"/>
</dbReference>
<sequence length="260" mass="28821">MISSTYSVSRRSQPRGFTLIELLVVIAIIAILAAILFPVFGRARENARRSSCQSNLKQIGLGVMQYVQDYDEKYPITAIYNAPYAFEASDGYWHYGAWRVLVQPYVKSGQIFTCPSANKDQMTNTYALNSDGTQGLVTMAGEWNYGANEAVITTNGTAFSAAGINSIALLPMVADSSFAVFTTPERIYNCNHTNADSYNPPNTPDPKFARHFNGSNILFADGHVKFLNQGQMSPDPSRYGQANNDDKYRLPVRPDDDRVK</sequence>
<dbReference type="SUPFAM" id="SSF54523">
    <property type="entry name" value="Pili subunits"/>
    <property type="match status" value="1"/>
</dbReference>
<dbReference type="Pfam" id="PF07596">
    <property type="entry name" value="SBP_bac_10"/>
    <property type="match status" value="1"/>
</dbReference>
<dbReference type="Proteomes" id="UP000237684">
    <property type="component" value="Unassembled WGS sequence"/>
</dbReference>
<dbReference type="InterPro" id="IPR045584">
    <property type="entry name" value="Pilin-like"/>
</dbReference>
<keyword evidence="2" id="KW-0812">Transmembrane</keyword>
<dbReference type="Pfam" id="PF07963">
    <property type="entry name" value="N_methyl"/>
    <property type="match status" value="1"/>
</dbReference>
<dbReference type="PROSITE" id="PS00409">
    <property type="entry name" value="PROKAR_NTER_METHYL"/>
    <property type="match status" value="1"/>
</dbReference>
<dbReference type="EMBL" id="NIGF01000003">
    <property type="protein sequence ID" value="PQV64878.1"/>
    <property type="molecule type" value="Genomic_DNA"/>
</dbReference>
<gene>
    <name evidence="4" type="ORF">B1R32_103145</name>
</gene>
<reference evidence="4 5" key="1">
    <citation type="journal article" date="2018" name="Syst. Appl. Microbiol.">
        <title>Abditibacterium utsteinense sp. nov., the first cultivated member of candidate phylum FBP, isolated from ice-free Antarctic soil samples.</title>
        <authorList>
            <person name="Tahon G."/>
            <person name="Tytgat B."/>
            <person name="Lebbe L."/>
            <person name="Carlier A."/>
            <person name="Willems A."/>
        </authorList>
    </citation>
    <scope>NUCLEOTIDE SEQUENCE [LARGE SCALE GENOMIC DNA]</scope>
    <source>
        <strain evidence="4 5">LMG 29911</strain>
    </source>
</reference>
<feature type="transmembrane region" description="Helical" evidence="2">
    <location>
        <begin position="20"/>
        <end position="40"/>
    </location>
</feature>
<comment type="caution">
    <text evidence="4">The sequence shown here is derived from an EMBL/GenBank/DDBJ whole genome shotgun (WGS) entry which is preliminary data.</text>
</comment>
<feature type="compositionally biased region" description="Basic and acidic residues" evidence="1">
    <location>
        <begin position="244"/>
        <end position="260"/>
    </location>
</feature>
<evidence type="ECO:0000313" key="4">
    <source>
        <dbReference type="EMBL" id="PQV64878.1"/>
    </source>
</evidence>
<feature type="domain" description="DUF1559" evidence="3">
    <location>
        <begin position="42"/>
        <end position="112"/>
    </location>
</feature>
<protein>
    <submittedName>
        <fullName evidence="4">Prepilin-type N-terminal cleavage/methylation domain-containing protein</fullName>
    </submittedName>
</protein>
<dbReference type="InterPro" id="IPR012902">
    <property type="entry name" value="N_methyl_site"/>
</dbReference>
<dbReference type="RefSeq" id="WP_105482755.1">
    <property type="nucleotide sequence ID" value="NZ_NIGF01000003.1"/>
</dbReference>
<dbReference type="OrthoDB" id="255848at2"/>
<dbReference type="NCBIfam" id="TIGR02532">
    <property type="entry name" value="IV_pilin_GFxxxE"/>
    <property type="match status" value="1"/>
</dbReference>
<name>A0A2S8SVR2_9BACT</name>
<proteinExistence type="predicted"/>
<keyword evidence="5" id="KW-1185">Reference proteome</keyword>
<keyword evidence="2" id="KW-0472">Membrane</keyword>
<dbReference type="PANTHER" id="PTHR30093">
    <property type="entry name" value="GENERAL SECRETION PATHWAY PROTEIN G"/>
    <property type="match status" value="1"/>
</dbReference>
<evidence type="ECO:0000256" key="2">
    <source>
        <dbReference type="SAM" id="Phobius"/>
    </source>
</evidence>
<feature type="region of interest" description="Disordered" evidence="1">
    <location>
        <begin position="230"/>
        <end position="260"/>
    </location>
</feature>
<evidence type="ECO:0000259" key="3">
    <source>
        <dbReference type="Pfam" id="PF07596"/>
    </source>
</evidence>
<dbReference type="Gene3D" id="3.30.700.10">
    <property type="entry name" value="Glycoprotein, Type 4 Pilin"/>
    <property type="match status" value="1"/>
</dbReference>
<keyword evidence="2" id="KW-1133">Transmembrane helix</keyword>
<accession>A0A2S8SVR2</accession>